<dbReference type="InterPro" id="IPR003501">
    <property type="entry name" value="PTS_EIIB_2/3"/>
</dbReference>
<comment type="function">
    <text evidence="2">The phosphoenolpyruvate-dependent sugar phosphotransferase system (sugar PTS), a major carbohydrate active transport system, catalyzes the phosphorylation of incoming sugar substrates concomitantly with their translocation across the cell membrane. The enzyme II CmtAB PTS system is involved in D-mannitol transport.</text>
</comment>
<dbReference type="InterPro" id="IPR036095">
    <property type="entry name" value="PTS_EIIB-like_sf"/>
</dbReference>
<dbReference type="SUPFAM" id="SSF52794">
    <property type="entry name" value="PTS system IIB component-like"/>
    <property type="match status" value="1"/>
</dbReference>
<keyword evidence="14" id="KW-0808">Transferase</keyword>
<evidence type="ECO:0000313" key="31">
    <source>
        <dbReference type="Proteomes" id="UP000521379"/>
    </source>
</evidence>
<evidence type="ECO:0000256" key="24">
    <source>
        <dbReference type="ARBA" id="ARBA00033349"/>
    </source>
</evidence>
<evidence type="ECO:0000256" key="12">
    <source>
        <dbReference type="ARBA" id="ARBA00022553"/>
    </source>
</evidence>
<dbReference type="InterPro" id="IPR002178">
    <property type="entry name" value="PTS_EIIA_type-2_dom"/>
</dbReference>
<reference evidence="30 31" key="1">
    <citation type="submission" date="2020-02" db="EMBL/GenBank/DDBJ databases">
        <authorList>
            <person name="Sun Q."/>
        </authorList>
    </citation>
    <scope>NUCLEOTIDE SEQUENCE [LARGE SCALE GENOMIC DNA]</scope>
    <source>
        <strain evidence="30 31">YIM 13062</strain>
    </source>
</reference>
<evidence type="ECO:0000256" key="20">
    <source>
        <dbReference type="ARBA" id="ARBA00029908"/>
    </source>
</evidence>
<dbReference type="PROSITE" id="PS51104">
    <property type="entry name" value="PTS_EIIC_TYPE_2"/>
    <property type="match status" value="1"/>
</dbReference>
<dbReference type="PANTHER" id="PTHR30181">
    <property type="entry name" value="MANNITOL PERMEASE IIC COMPONENT"/>
    <property type="match status" value="1"/>
</dbReference>
<dbReference type="Pfam" id="PF02378">
    <property type="entry name" value="PTS_EIIC"/>
    <property type="match status" value="1"/>
</dbReference>
<feature type="domain" description="PTS EIIB type-2" evidence="28">
    <location>
        <begin position="370"/>
        <end position="466"/>
    </location>
</feature>
<keyword evidence="12" id="KW-0597">Phosphoprotein</keyword>
<evidence type="ECO:0000256" key="25">
    <source>
        <dbReference type="SAM" id="MobiDB-lite"/>
    </source>
</evidence>
<evidence type="ECO:0000256" key="23">
    <source>
        <dbReference type="ARBA" id="ARBA00030962"/>
    </source>
</evidence>
<dbReference type="Gene3D" id="3.40.50.2300">
    <property type="match status" value="1"/>
</dbReference>
<dbReference type="AlphaFoldDB" id="A0A846U7I0"/>
<dbReference type="PROSITE" id="PS00372">
    <property type="entry name" value="PTS_EIIA_TYPE_2_HIS"/>
    <property type="match status" value="1"/>
</dbReference>
<dbReference type="Pfam" id="PF00359">
    <property type="entry name" value="PTS_EIIA_2"/>
    <property type="match status" value="1"/>
</dbReference>
<feature type="domain" description="PTS EIIA type-2" evidence="27">
    <location>
        <begin position="552"/>
        <end position="691"/>
    </location>
</feature>
<accession>A0A846U7I0</accession>
<keyword evidence="11" id="KW-0997">Cell inner membrane</keyword>
<keyword evidence="9" id="KW-0813">Transport</keyword>
<dbReference type="PROSITE" id="PS51094">
    <property type="entry name" value="PTS_EIIA_TYPE_2"/>
    <property type="match status" value="1"/>
</dbReference>
<comment type="caution">
    <text evidence="30">The sequence shown here is derived from an EMBL/GenBank/DDBJ whole genome shotgun (WGS) entry which is preliminary data.</text>
</comment>
<dbReference type="NCBIfam" id="TIGR00851">
    <property type="entry name" value="mtlA"/>
    <property type="match status" value="1"/>
</dbReference>
<feature type="transmembrane region" description="Helical" evidence="26">
    <location>
        <begin position="86"/>
        <end position="104"/>
    </location>
</feature>
<feature type="transmembrane region" description="Helical" evidence="26">
    <location>
        <begin position="262"/>
        <end position="280"/>
    </location>
</feature>
<feature type="transmembrane region" description="Helical" evidence="26">
    <location>
        <begin position="60"/>
        <end position="80"/>
    </location>
</feature>
<evidence type="ECO:0000256" key="18">
    <source>
        <dbReference type="ARBA" id="ARBA00022989"/>
    </source>
</evidence>
<dbReference type="Gene3D" id="3.40.930.10">
    <property type="entry name" value="Mannitol-specific EII, Chain A"/>
    <property type="match status" value="1"/>
</dbReference>
<dbReference type="InterPro" id="IPR013011">
    <property type="entry name" value="PTS_EIIB_2"/>
</dbReference>
<dbReference type="SUPFAM" id="SSF55804">
    <property type="entry name" value="Phoshotransferase/anion transport protein"/>
    <property type="match status" value="1"/>
</dbReference>
<keyword evidence="31" id="KW-1185">Reference proteome</keyword>
<dbReference type="GO" id="GO:0090563">
    <property type="term" value="F:protein-phosphocysteine-sugar phosphotransferase activity"/>
    <property type="evidence" value="ECO:0007669"/>
    <property type="project" value="TreeGrafter"/>
</dbReference>
<dbReference type="GO" id="GO:0005886">
    <property type="term" value="C:plasma membrane"/>
    <property type="evidence" value="ECO:0007669"/>
    <property type="project" value="UniProtKB-SubCell"/>
</dbReference>
<keyword evidence="16 26" id="KW-0812">Transmembrane</keyword>
<dbReference type="InterPro" id="IPR003352">
    <property type="entry name" value="PTS_EIIC"/>
</dbReference>
<feature type="region of interest" description="Disordered" evidence="25">
    <location>
        <begin position="492"/>
        <end position="548"/>
    </location>
</feature>
<keyword evidence="15" id="KW-0598">Phosphotransferase system</keyword>
<dbReference type="InterPro" id="IPR016152">
    <property type="entry name" value="PTrfase/Anion_transptr"/>
</dbReference>
<dbReference type="PANTHER" id="PTHR30181:SF2">
    <property type="entry name" value="PTS SYSTEM MANNITOL-SPECIFIC EIICBA COMPONENT"/>
    <property type="match status" value="1"/>
</dbReference>
<evidence type="ECO:0000256" key="3">
    <source>
        <dbReference type="ARBA" id="ARBA00004429"/>
    </source>
</evidence>
<proteinExistence type="predicted"/>
<evidence type="ECO:0000256" key="8">
    <source>
        <dbReference type="ARBA" id="ARBA00021825"/>
    </source>
</evidence>
<keyword evidence="18 26" id="KW-1133">Transmembrane helix</keyword>
<evidence type="ECO:0000256" key="21">
    <source>
        <dbReference type="ARBA" id="ARBA00030684"/>
    </source>
</evidence>
<protein>
    <recommendedName>
        <fullName evidence="6">Mannitol-specific phosphotransferase enzyme IIA component</fullName>
        <ecNumber evidence="5">2.7.1.197</ecNumber>
    </recommendedName>
    <alternativeName>
        <fullName evidence="22">EIIA</fullName>
    </alternativeName>
    <alternativeName>
        <fullName evidence="24">EIICB-Mtl</fullName>
    </alternativeName>
    <alternativeName>
        <fullName evidence="21">EIICBA-Mtl</fullName>
    </alternativeName>
    <alternativeName>
        <fullName evidence="23">EIII</fullName>
    </alternativeName>
    <alternativeName>
        <fullName evidence="20">PTS system mannitol-specific EIIA component</fullName>
    </alternativeName>
    <alternativeName>
        <fullName evidence="8">PTS system mannitol-specific EIICB component</fullName>
    </alternativeName>
    <alternativeName>
        <fullName evidence="7">PTS system mannitol-specific EIICBA component</fullName>
    </alternativeName>
</protein>
<sequence>MIMPNIAAFIAWGLITALFIPDGFFPNEHIGTLVGPMVFYLLPLLIAYTGGKLVYDVRGGVVGAISTMGVIMGTSSPVFIGEDGAGSPMFLGAMIMGPLAAWCMKKLDSLWDGKIRPGFEMLVNNFSAGIFAAIAAIGSMFLLTPVMNLFTRVAGAIVEFLVNTGLLPLTSLIIEPAKVLFLNNAINHGLITPLGSAQALEQGKSILFLLEANPGPGLGILLAYMVFGRGTARATAPGAAIIHFVGGIHEIYFPYVLMKPQLILAAIAGGMSGIAVFQIFDVGLRAPAAPGSIIAILAQTATDSYVGVILGVLAATAVSFAVASVILRFSKQTEDDMAAATAKMEGMKGKKSSVSSALTGGAAAAQNTISKIVFACDAGMGSSAMGASVLRNKIKDAGFGNDVSVVNSAINNLRDDFDLVVVHEDLLNRAQTPTPSAMHVSVDNFMGSPRYDEIVELIREQREGGAPGSDGAGDSAAVPAAAAAGAGATAAAGSAGGAGSSAHAGDAAPTGRHAATTGADSATFGAGAATSGADSTTTSSSSNTAAADDSKQILSVDSIRLNASAGSRSVAIDQAGDLLVDTGAVDRAYVNAMHERESSVSTFMGNGLAIPHGTNEAKSAIHDSAMSFIRYGQPVDWGGQEVKYVIGIAGADGQHLGLLAKIAKIFSKKESLAQLEAAQTPEEILEIFGKVNG</sequence>
<dbReference type="EC" id="2.7.1.197" evidence="5"/>
<evidence type="ECO:0000259" key="27">
    <source>
        <dbReference type="PROSITE" id="PS51094"/>
    </source>
</evidence>
<dbReference type="GO" id="GO:0022872">
    <property type="term" value="F:protein-N(PI)-phosphohistidine-mannitol phosphotransferase system transmembrane transporter activity"/>
    <property type="evidence" value="ECO:0007669"/>
    <property type="project" value="InterPro"/>
</dbReference>
<comment type="subunit">
    <text evidence="4">Homodimer.</text>
</comment>
<evidence type="ECO:0000256" key="15">
    <source>
        <dbReference type="ARBA" id="ARBA00022683"/>
    </source>
</evidence>
<keyword evidence="19 26" id="KW-0472">Membrane</keyword>
<keyword evidence="13" id="KW-0762">Sugar transport</keyword>
<comment type="subcellular location">
    <subcellularLocation>
        <location evidence="3">Cell inner membrane</location>
        <topology evidence="3">Multi-pass membrane protein</topology>
    </subcellularLocation>
</comment>
<evidence type="ECO:0000259" key="29">
    <source>
        <dbReference type="PROSITE" id="PS51104"/>
    </source>
</evidence>
<evidence type="ECO:0000256" key="14">
    <source>
        <dbReference type="ARBA" id="ARBA00022679"/>
    </source>
</evidence>
<evidence type="ECO:0000256" key="22">
    <source>
        <dbReference type="ARBA" id="ARBA00030956"/>
    </source>
</evidence>
<evidence type="ECO:0000256" key="2">
    <source>
        <dbReference type="ARBA" id="ARBA00002434"/>
    </source>
</evidence>
<evidence type="ECO:0000256" key="5">
    <source>
        <dbReference type="ARBA" id="ARBA00011909"/>
    </source>
</evidence>
<evidence type="ECO:0000256" key="13">
    <source>
        <dbReference type="ARBA" id="ARBA00022597"/>
    </source>
</evidence>
<dbReference type="NCBIfam" id="NF011663">
    <property type="entry name" value="PRK15083.1"/>
    <property type="match status" value="1"/>
</dbReference>
<feature type="transmembrane region" description="Helical" evidence="26">
    <location>
        <begin position="305"/>
        <end position="327"/>
    </location>
</feature>
<feature type="domain" description="PTS EIIC type-2" evidence="29">
    <location>
        <begin position="1"/>
        <end position="336"/>
    </location>
</feature>
<dbReference type="GO" id="GO:0016301">
    <property type="term" value="F:kinase activity"/>
    <property type="evidence" value="ECO:0007669"/>
    <property type="project" value="UniProtKB-KW"/>
</dbReference>
<evidence type="ECO:0000256" key="11">
    <source>
        <dbReference type="ARBA" id="ARBA00022519"/>
    </source>
</evidence>
<dbReference type="CDD" id="cd00211">
    <property type="entry name" value="PTS_IIA_fru"/>
    <property type="match status" value="1"/>
</dbReference>
<gene>
    <name evidence="30" type="ORF">GTW58_06345</name>
</gene>
<keyword evidence="10" id="KW-1003">Cell membrane</keyword>
<dbReference type="EMBL" id="JAAVUN010000009">
    <property type="protein sequence ID" value="NKE09566.1"/>
    <property type="molecule type" value="Genomic_DNA"/>
</dbReference>
<evidence type="ECO:0000256" key="16">
    <source>
        <dbReference type="ARBA" id="ARBA00022692"/>
    </source>
</evidence>
<dbReference type="InterPro" id="IPR029503">
    <property type="entry name" value="PTS_EIIB_mannitol"/>
</dbReference>
<evidence type="ECO:0000256" key="19">
    <source>
        <dbReference type="ARBA" id="ARBA00023136"/>
    </source>
</evidence>
<evidence type="ECO:0000256" key="4">
    <source>
        <dbReference type="ARBA" id="ARBA00011738"/>
    </source>
</evidence>
<evidence type="ECO:0000256" key="7">
    <source>
        <dbReference type="ARBA" id="ARBA00015039"/>
    </source>
</evidence>
<feature type="transmembrane region" description="Helical" evidence="26">
    <location>
        <begin position="125"/>
        <end position="147"/>
    </location>
</feature>
<keyword evidence="17" id="KW-0418">Kinase</keyword>
<evidence type="ECO:0000259" key="28">
    <source>
        <dbReference type="PROSITE" id="PS51099"/>
    </source>
</evidence>
<evidence type="ECO:0000256" key="1">
    <source>
        <dbReference type="ARBA" id="ARBA00001655"/>
    </source>
</evidence>
<dbReference type="InterPro" id="IPR013014">
    <property type="entry name" value="PTS_EIIC_2"/>
</dbReference>
<organism evidence="30 31">
    <name type="scientific">Kocuria subflava</name>
    <dbReference type="NCBI Taxonomy" id="1736139"/>
    <lineage>
        <taxon>Bacteria</taxon>
        <taxon>Bacillati</taxon>
        <taxon>Actinomycetota</taxon>
        <taxon>Actinomycetes</taxon>
        <taxon>Micrococcales</taxon>
        <taxon>Micrococcaceae</taxon>
        <taxon>Kocuria</taxon>
    </lineage>
</organism>
<dbReference type="RefSeq" id="WP_119933510.1">
    <property type="nucleotide sequence ID" value="NZ_JAAVUN010000009.1"/>
</dbReference>
<dbReference type="GO" id="GO:0009401">
    <property type="term" value="P:phosphoenolpyruvate-dependent sugar phosphotransferase system"/>
    <property type="evidence" value="ECO:0007669"/>
    <property type="project" value="UniProtKB-KW"/>
</dbReference>
<evidence type="ECO:0000313" key="30">
    <source>
        <dbReference type="EMBL" id="NKE09566.1"/>
    </source>
</evidence>
<dbReference type="CDD" id="cd05567">
    <property type="entry name" value="PTS_IIB_mannitol"/>
    <property type="match status" value="1"/>
</dbReference>
<name>A0A846U7I0_9MICC</name>
<evidence type="ECO:0000256" key="26">
    <source>
        <dbReference type="SAM" id="Phobius"/>
    </source>
</evidence>
<feature type="compositionally biased region" description="Low complexity" evidence="25">
    <location>
        <begin position="500"/>
        <end position="547"/>
    </location>
</feature>
<dbReference type="Proteomes" id="UP000521379">
    <property type="component" value="Unassembled WGS sequence"/>
</dbReference>
<comment type="catalytic activity">
    <reaction evidence="1">
        <text>D-mannitol(out) + N(pros)-phospho-L-histidyl-[protein] = D-mannitol 1-phosphate(in) + L-histidyl-[protein]</text>
        <dbReference type="Rhea" id="RHEA:33363"/>
        <dbReference type="Rhea" id="RHEA-COMP:9745"/>
        <dbReference type="Rhea" id="RHEA-COMP:9746"/>
        <dbReference type="ChEBI" id="CHEBI:16899"/>
        <dbReference type="ChEBI" id="CHEBI:29979"/>
        <dbReference type="ChEBI" id="CHEBI:61381"/>
        <dbReference type="ChEBI" id="CHEBI:64837"/>
        <dbReference type="EC" id="2.7.1.197"/>
    </reaction>
</comment>
<evidence type="ECO:0000256" key="6">
    <source>
        <dbReference type="ARBA" id="ARBA00014783"/>
    </source>
</evidence>
<dbReference type="InterPro" id="IPR004718">
    <property type="entry name" value="PTS_IIC_mtl"/>
</dbReference>
<dbReference type="InterPro" id="IPR050893">
    <property type="entry name" value="Sugar_PTS"/>
</dbReference>
<evidence type="ECO:0000256" key="10">
    <source>
        <dbReference type="ARBA" id="ARBA00022475"/>
    </source>
</evidence>
<dbReference type="PROSITE" id="PS51099">
    <property type="entry name" value="PTS_EIIB_TYPE_2"/>
    <property type="match status" value="1"/>
</dbReference>
<feature type="transmembrane region" description="Helical" evidence="26">
    <location>
        <begin position="29"/>
        <end position="48"/>
    </location>
</feature>
<evidence type="ECO:0000256" key="17">
    <source>
        <dbReference type="ARBA" id="ARBA00022777"/>
    </source>
</evidence>
<evidence type="ECO:0000256" key="9">
    <source>
        <dbReference type="ARBA" id="ARBA00022448"/>
    </source>
</evidence>
<dbReference type="Pfam" id="PF02302">
    <property type="entry name" value="PTS_IIB"/>
    <property type="match status" value="1"/>
</dbReference>